<name>A0A9J5W7D6_SOLCO</name>
<sequence length="75" mass="9404">MINEKKKRSVFHNVSFRIEPSKDHAEEPTSDPYKLSHKYQKRLYGWLVERRQCENRAFDMYYYHKSKRYRYIVKV</sequence>
<proteinExistence type="predicted"/>
<keyword evidence="2" id="KW-1185">Reference proteome</keyword>
<dbReference type="EMBL" id="JACXVP010000012">
    <property type="protein sequence ID" value="KAG5571255.1"/>
    <property type="molecule type" value="Genomic_DNA"/>
</dbReference>
<protein>
    <submittedName>
        <fullName evidence="1">Uncharacterized protein</fullName>
    </submittedName>
</protein>
<dbReference type="Proteomes" id="UP000824120">
    <property type="component" value="Chromosome 12"/>
</dbReference>
<comment type="caution">
    <text evidence="1">The sequence shown here is derived from an EMBL/GenBank/DDBJ whole genome shotgun (WGS) entry which is preliminary data.</text>
</comment>
<accession>A0A9J5W7D6</accession>
<evidence type="ECO:0000313" key="2">
    <source>
        <dbReference type="Proteomes" id="UP000824120"/>
    </source>
</evidence>
<reference evidence="1 2" key="1">
    <citation type="submission" date="2020-09" db="EMBL/GenBank/DDBJ databases">
        <title>De no assembly of potato wild relative species, Solanum commersonii.</title>
        <authorList>
            <person name="Cho K."/>
        </authorList>
    </citation>
    <scope>NUCLEOTIDE SEQUENCE [LARGE SCALE GENOMIC DNA]</scope>
    <source>
        <strain evidence="1">LZ3.2</strain>
        <tissue evidence="1">Leaf</tissue>
    </source>
</reference>
<dbReference type="OrthoDB" id="913049at2759"/>
<gene>
    <name evidence="1" type="ORF">H5410_061021</name>
</gene>
<organism evidence="1 2">
    <name type="scientific">Solanum commersonii</name>
    <name type="common">Commerson's wild potato</name>
    <name type="synonym">Commerson's nightshade</name>
    <dbReference type="NCBI Taxonomy" id="4109"/>
    <lineage>
        <taxon>Eukaryota</taxon>
        <taxon>Viridiplantae</taxon>
        <taxon>Streptophyta</taxon>
        <taxon>Embryophyta</taxon>
        <taxon>Tracheophyta</taxon>
        <taxon>Spermatophyta</taxon>
        <taxon>Magnoliopsida</taxon>
        <taxon>eudicotyledons</taxon>
        <taxon>Gunneridae</taxon>
        <taxon>Pentapetalae</taxon>
        <taxon>asterids</taxon>
        <taxon>lamiids</taxon>
        <taxon>Solanales</taxon>
        <taxon>Solanaceae</taxon>
        <taxon>Solanoideae</taxon>
        <taxon>Solaneae</taxon>
        <taxon>Solanum</taxon>
    </lineage>
</organism>
<evidence type="ECO:0000313" key="1">
    <source>
        <dbReference type="EMBL" id="KAG5571255.1"/>
    </source>
</evidence>
<dbReference type="AlphaFoldDB" id="A0A9J5W7D6"/>